<evidence type="ECO:0000259" key="5">
    <source>
        <dbReference type="Pfam" id="PF00149"/>
    </source>
</evidence>
<keyword evidence="1" id="KW-0479">Metal-binding</keyword>
<dbReference type="GO" id="GO:0016787">
    <property type="term" value="F:hydrolase activity"/>
    <property type="evidence" value="ECO:0007669"/>
    <property type="project" value="UniProtKB-KW"/>
</dbReference>
<dbReference type="KEGG" id="mcau:MIT9_P1280"/>
<dbReference type="AlphaFoldDB" id="A0AAU9CQD7"/>
<evidence type="ECO:0000256" key="2">
    <source>
        <dbReference type="ARBA" id="ARBA00022801"/>
    </source>
</evidence>
<dbReference type="Proteomes" id="UP001321825">
    <property type="component" value="Chromosome"/>
</dbReference>
<keyword evidence="2" id="KW-0378">Hydrolase</keyword>
<accession>A0AAU9CQD7</accession>
<evidence type="ECO:0000256" key="1">
    <source>
        <dbReference type="ARBA" id="ARBA00022723"/>
    </source>
</evidence>
<keyword evidence="7" id="KW-1185">Reference proteome</keyword>
<reference evidence="7" key="1">
    <citation type="journal article" date="2024" name="Int. J. Syst. Evol. Microbiol.">
        <title>Methylomarinovum tepidoasis sp. nov., a moderately thermophilic methanotroph of the family Methylothermaceae isolated from a deep-sea hydrothermal field.</title>
        <authorList>
            <person name="Hirayama H."/>
            <person name="Takaki Y."/>
            <person name="Abe M."/>
            <person name="Miyazaki M."/>
            <person name="Uematsu K."/>
            <person name="Matsui Y."/>
            <person name="Takai K."/>
        </authorList>
    </citation>
    <scope>NUCLEOTIDE SEQUENCE [LARGE SCALE GENOMIC DNA]</scope>
    <source>
        <strain evidence="7">IT-9</strain>
    </source>
</reference>
<gene>
    <name evidence="6" type="ORF">MIT9_P1280</name>
</gene>
<proteinExistence type="inferred from homology"/>
<comment type="similarity">
    <text evidence="4">Belongs to the cyclic nucleotide phosphodiesterase class-III family.</text>
</comment>
<sequence>MSRRFRLAHLSDPHLTDPRPRLRQLCSKRLLGWLSWRLRRRREHRPEVLAALVADLRRQAPDHTVVTGDLTQIALPHECREAAAWLATLGPPAQVSVIPGNHDRYVAENAADTLARWAPYCQSGRFPYVRALGTIHLIGLDSAPPTAPFLATGALGAAQCRRLETLLAETQGCRIVAIHHPPHPEAVKARKRLTDRDRLLAVLRRHGCELVLHGHSHHWQLHWLEGPAGPIPCLGVPSASALGRRRGYRARYHLYDIETAADGWRIEVSIRGLDPASRAFRHEGGFRLHCRS</sequence>
<feature type="domain" description="Calcineurin-like phosphoesterase" evidence="5">
    <location>
        <begin position="5"/>
        <end position="218"/>
    </location>
</feature>
<keyword evidence="3" id="KW-0408">Iron</keyword>
<evidence type="ECO:0000256" key="4">
    <source>
        <dbReference type="ARBA" id="ARBA00025742"/>
    </source>
</evidence>
<dbReference type="SUPFAM" id="SSF56300">
    <property type="entry name" value="Metallo-dependent phosphatases"/>
    <property type="match status" value="1"/>
</dbReference>
<evidence type="ECO:0000256" key="3">
    <source>
        <dbReference type="ARBA" id="ARBA00023004"/>
    </source>
</evidence>
<dbReference type="GO" id="GO:0046872">
    <property type="term" value="F:metal ion binding"/>
    <property type="evidence" value="ECO:0007669"/>
    <property type="project" value="UniProtKB-KW"/>
</dbReference>
<dbReference type="EMBL" id="AP024714">
    <property type="protein sequence ID" value="BCX81702.1"/>
    <property type="molecule type" value="Genomic_DNA"/>
</dbReference>
<organism evidence="6 7">
    <name type="scientific">Methylomarinovum caldicuralii</name>
    <dbReference type="NCBI Taxonomy" id="438856"/>
    <lineage>
        <taxon>Bacteria</taxon>
        <taxon>Pseudomonadati</taxon>
        <taxon>Pseudomonadota</taxon>
        <taxon>Gammaproteobacteria</taxon>
        <taxon>Methylococcales</taxon>
        <taxon>Methylothermaceae</taxon>
        <taxon>Methylomarinovum</taxon>
    </lineage>
</organism>
<protein>
    <recommendedName>
        <fullName evidence="5">Calcineurin-like phosphoesterase domain-containing protein</fullName>
    </recommendedName>
</protein>
<evidence type="ECO:0000313" key="7">
    <source>
        <dbReference type="Proteomes" id="UP001321825"/>
    </source>
</evidence>
<dbReference type="RefSeq" id="WP_317706614.1">
    <property type="nucleotide sequence ID" value="NZ_AP024714.1"/>
</dbReference>
<dbReference type="PANTHER" id="PTHR42988">
    <property type="entry name" value="PHOSPHOHYDROLASE"/>
    <property type="match status" value="1"/>
</dbReference>
<dbReference type="InterPro" id="IPR050884">
    <property type="entry name" value="CNP_phosphodiesterase-III"/>
</dbReference>
<name>A0AAU9CQD7_9GAMM</name>
<dbReference type="InterPro" id="IPR004843">
    <property type="entry name" value="Calcineurin-like_PHP"/>
</dbReference>
<dbReference type="InterPro" id="IPR029052">
    <property type="entry name" value="Metallo-depent_PP-like"/>
</dbReference>
<dbReference type="Pfam" id="PF00149">
    <property type="entry name" value="Metallophos"/>
    <property type="match status" value="1"/>
</dbReference>
<evidence type="ECO:0000313" key="6">
    <source>
        <dbReference type="EMBL" id="BCX81702.1"/>
    </source>
</evidence>
<dbReference type="Gene3D" id="3.60.21.10">
    <property type="match status" value="1"/>
</dbReference>
<dbReference type="PANTHER" id="PTHR42988:SF2">
    <property type="entry name" value="CYCLIC NUCLEOTIDE PHOSPHODIESTERASE CBUA0032-RELATED"/>
    <property type="match status" value="1"/>
</dbReference>